<keyword evidence="2" id="KW-1185">Reference proteome</keyword>
<dbReference type="STRING" id="99656.SAMN05421659_12145"/>
<reference evidence="1 2" key="1">
    <citation type="submission" date="2016-10" db="EMBL/GenBank/DDBJ databases">
        <authorList>
            <person name="de Groot N.N."/>
        </authorList>
    </citation>
    <scope>NUCLEOTIDE SEQUENCE [LARGE SCALE GENOMIC DNA]</scope>
    <source>
        <strain evidence="1 2">DSM 9179</strain>
    </source>
</reference>
<dbReference type="AlphaFoldDB" id="A0A1I0RR31"/>
<dbReference type="RefSeq" id="WP_092457449.1">
    <property type="nucleotide sequence ID" value="NZ_FOJI01000021.1"/>
</dbReference>
<organism evidence="1 2">
    <name type="scientific">[Clostridium] fimetarium</name>
    <dbReference type="NCBI Taxonomy" id="99656"/>
    <lineage>
        <taxon>Bacteria</taxon>
        <taxon>Bacillati</taxon>
        <taxon>Bacillota</taxon>
        <taxon>Clostridia</taxon>
        <taxon>Lachnospirales</taxon>
        <taxon>Lachnospiraceae</taxon>
    </lineage>
</organism>
<dbReference type="EMBL" id="FOJI01000021">
    <property type="protein sequence ID" value="SEW43715.1"/>
    <property type="molecule type" value="Genomic_DNA"/>
</dbReference>
<dbReference type="OrthoDB" id="2087550at2"/>
<gene>
    <name evidence="1" type="ORF">SAMN05421659_12145</name>
</gene>
<accession>A0A1I0RR31</accession>
<evidence type="ECO:0000313" key="1">
    <source>
        <dbReference type="EMBL" id="SEW43715.1"/>
    </source>
</evidence>
<evidence type="ECO:0008006" key="3">
    <source>
        <dbReference type="Google" id="ProtNLM"/>
    </source>
</evidence>
<proteinExistence type="predicted"/>
<dbReference type="Proteomes" id="UP000199701">
    <property type="component" value="Unassembled WGS sequence"/>
</dbReference>
<protein>
    <recommendedName>
        <fullName evidence="3">Short C-terminal domain-containing protein</fullName>
    </recommendedName>
</protein>
<name>A0A1I0RR31_9FIRM</name>
<sequence>MMIFGWLLIGLGIYYFMNNGKLEKVRCNNSKRPEDVLKERYVNGEIDEATYNKMKMTIDR</sequence>
<evidence type="ECO:0000313" key="2">
    <source>
        <dbReference type="Proteomes" id="UP000199701"/>
    </source>
</evidence>